<dbReference type="InterPro" id="IPR014810">
    <property type="entry name" value="Fcf2_C"/>
</dbReference>
<feature type="domain" description="Fcf2 pre-rRNA processing C-terminal" evidence="4">
    <location>
        <begin position="200"/>
        <end position="294"/>
    </location>
</feature>
<dbReference type="VEuPathDB" id="VectorBase:AFUN010038"/>
<organism evidence="5">
    <name type="scientific">Anopheles funestus</name>
    <name type="common">African malaria mosquito</name>
    <dbReference type="NCBI Taxonomy" id="62324"/>
    <lineage>
        <taxon>Eukaryota</taxon>
        <taxon>Metazoa</taxon>
        <taxon>Ecdysozoa</taxon>
        <taxon>Arthropoda</taxon>
        <taxon>Hexapoda</taxon>
        <taxon>Insecta</taxon>
        <taxon>Pterygota</taxon>
        <taxon>Neoptera</taxon>
        <taxon>Endopterygota</taxon>
        <taxon>Diptera</taxon>
        <taxon>Nematocera</taxon>
        <taxon>Culicoidea</taxon>
        <taxon>Culicidae</taxon>
        <taxon>Anophelinae</taxon>
        <taxon>Anopheles</taxon>
    </lineage>
</organism>
<dbReference type="GO" id="GO:0005730">
    <property type="term" value="C:nucleolus"/>
    <property type="evidence" value="ECO:0007669"/>
    <property type="project" value="UniProtKB-SubCell"/>
</dbReference>
<dbReference type="PANTHER" id="PTHR21686">
    <property type="entry name" value="DEOXYNUCLEOTIDYLTRANSFERASE TERMINAL-INTERACTING PROTEIN 2"/>
    <property type="match status" value="1"/>
</dbReference>
<dbReference type="GO" id="GO:0006396">
    <property type="term" value="P:RNA processing"/>
    <property type="evidence" value="ECO:0007669"/>
    <property type="project" value="TreeGrafter"/>
</dbReference>
<proteinExistence type="predicted"/>
<accession>A0A182RUS9</accession>
<feature type="compositionally biased region" description="Basic residues" evidence="3">
    <location>
        <begin position="302"/>
        <end position="324"/>
    </location>
</feature>
<evidence type="ECO:0000259" key="4">
    <source>
        <dbReference type="Pfam" id="PF08698"/>
    </source>
</evidence>
<evidence type="ECO:0000313" key="5">
    <source>
        <dbReference type="EnsemblMetazoa" id="AFUN010038-PA"/>
    </source>
</evidence>
<feature type="region of interest" description="Disordered" evidence="3">
    <location>
        <begin position="298"/>
        <end position="324"/>
    </location>
</feature>
<dbReference type="AlphaFoldDB" id="A0A182RUS9"/>
<dbReference type="Pfam" id="PF08698">
    <property type="entry name" value="Fcf2"/>
    <property type="match status" value="1"/>
</dbReference>
<keyword evidence="2" id="KW-0539">Nucleus</keyword>
<dbReference type="InterPro" id="IPR039883">
    <property type="entry name" value="Fcf2/DNTTIP2"/>
</dbReference>
<name>A0A182RUS9_ANOFN</name>
<evidence type="ECO:0000256" key="1">
    <source>
        <dbReference type="ARBA" id="ARBA00004604"/>
    </source>
</evidence>
<comment type="subcellular location">
    <subcellularLocation>
        <location evidence="1">Nucleus</location>
        <location evidence="1">Nucleolus</location>
    </subcellularLocation>
</comment>
<dbReference type="VEuPathDB" id="VectorBase:AFUN2_008161"/>
<dbReference type="STRING" id="62324.A0A182RUS9"/>
<evidence type="ECO:0000256" key="2">
    <source>
        <dbReference type="ARBA" id="ARBA00023242"/>
    </source>
</evidence>
<dbReference type="PANTHER" id="PTHR21686:SF12">
    <property type="entry name" value="DEOXYNUCLEOTIDYLTRANSFERASE TERMINAL-INTERACTING PROTEIN 2"/>
    <property type="match status" value="1"/>
</dbReference>
<evidence type="ECO:0000256" key="3">
    <source>
        <dbReference type="SAM" id="MobiDB-lite"/>
    </source>
</evidence>
<dbReference type="EnsemblMetazoa" id="AFUN010038-RA">
    <property type="protein sequence ID" value="AFUN010038-PA"/>
    <property type="gene ID" value="AFUN010038"/>
</dbReference>
<dbReference type="GO" id="GO:0003723">
    <property type="term" value="F:RNA binding"/>
    <property type="evidence" value="ECO:0007669"/>
    <property type="project" value="TreeGrafter"/>
</dbReference>
<protein>
    <submittedName>
        <fullName evidence="5">Fcf2 domain-containing protein</fullName>
    </submittedName>
</protein>
<reference evidence="5" key="1">
    <citation type="submission" date="2020-05" db="UniProtKB">
        <authorList>
            <consortium name="EnsemblMetazoa"/>
        </authorList>
    </citation>
    <scope>IDENTIFICATION</scope>
    <source>
        <strain evidence="5">FUMOZ</strain>
    </source>
</reference>
<sequence length="324" mass="36965">MLIFQVCSWARETCHRCHPSNTKLPSVFPAGVWCLNRLERFNKMDFFVIDPIGDTAANEGSSFAPVPRLPGALINTFDGTVHCEEAKCTTASTDSDDEDYAGLPPPGQSISKILNKDDIVEMDRVSWKRQFADNETASVTSAKSTFLMTKKKQRQYDLCRTDVAAELKNAVLTPSIEKKEDIAHLAMSDNALKKLNRLQRKKTKGKNWFGLAAPEITPELQNELTLMKMRSILDPKQSFKRVDKRKTPKYFEIGKIIDSPLDHFNERGTKKLKSKSLVDELLADAEFQKINKRKYAESLERQKKKAYNKAIMKMKKEKKKSKKK</sequence>